<name>A0A7S0HMK4_9EUKA</name>
<evidence type="ECO:0000313" key="1">
    <source>
        <dbReference type="EMBL" id="CAD8489901.1"/>
    </source>
</evidence>
<reference evidence="1" key="1">
    <citation type="submission" date="2021-01" db="EMBL/GenBank/DDBJ databases">
        <authorList>
            <person name="Corre E."/>
            <person name="Pelletier E."/>
            <person name="Niang G."/>
            <person name="Scheremetjew M."/>
            <person name="Finn R."/>
            <person name="Kale V."/>
            <person name="Holt S."/>
            <person name="Cochrane G."/>
            <person name="Meng A."/>
            <person name="Brown T."/>
            <person name="Cohen L."/>
        </authorList>
    </citation>
    <scope>NUCLEOTIDE SEQUENCE</scope>
    <source>
        <strain evidence="1">CCMP1374</strain>
    </source>
</reference>
<gene>
    <name evidence="1" type="ORF">PANT1444_LOCUS10930</name>
</gene>
<proteinExistence type="predicted"/>
<protein>
    <submittedName>
        <fullName evidence="1">Uncharacterized protein</fullName>
    </submittedName>
</protein>
<accession>A0A7S0HMK4</accession>
<dbReference type="EMBL" id="HBEP01019458">
    <property type="protein sequence ID" value="CAD8489901.1"/>
    <property type="molecule type" value="Transcribed_RNA"/>
</dbReference>
<sequence length="96" mass="10411">MAPAAVPAAEDGRTAVERRATIEETMRESLALDQLARDRREVVAQRRQAMLDAEQAFENTALEFHAAEASVQLGEAGLQRRLAGMPEGATFMALGN</sequence>
<organism evidence="1">
    <name type="scientific">Phaeocystis antarctica</name>
    <dbReference type="NCBI Taxonomy" id="33657"/>
    <lineage>
        <taxon>Eukaryota</taxon>
        <taxon>Haptista</taxon>
        <taxon>Haptophyta</taxon>
        <taxon>Prymnesiophyceae</taxon>
        <taxon>Phaeocystales</taxon>
        <taxon>Phaeocystaceae</taxon>
        <taxon>Phaeocystis</taxon>
    </lineage>
</organism>
<dbReference type="AlphaFoldDB" id="A0A7S0HMK4"/>